<evidence type="ECO:0000259" key="1">
    <source>
        <dbReference type="Pfam" id="PF13473"/>
    </source>
</evidence>
<name>A0A0G0DQM5_9BACT</name>
<gene>
    <name evidence="2" type="ORF">UR61_C0026G0008</name>
</gene>
<protein>
    <recommendedName>
        <fullName evidence="1">EfeO-type cupredoxin-like domain-containing protein</fullName>
    </recommendedName>
</protein>
<dbReference type="Pfam" id="PF13473">
    <property type="entry name" value="Cupredoxin_1"/>
    <property type="match status" value="1"/>
</dbReference>
<proteinExistence type="predicted"/>
<dbReference type="Proteomes" id="UP000033866">
    <property type="component" value="Unassembled WGS sequence"/>
</dbReference>
<evidence type="ECO:0000313" key="3">
    <source>
        <dbReference type="Proteomes" id="UP000033866"/>
    </source>
</evidence>
<accession>A0A0G0DQM5</accession>
<dbReference type="Gene3D" id="2.60.40.420">
    <property type="entry name" value="Cupredoxins - blue copper proteins"/>
    <property type="match status" value="1"/>
</dbReference>
<feature type="domain" description="EfeO-type cupredoxin-like" evidence="1">
    <location>
        <begin position="23"/>
        <end position="125"/>
    </location>
</feature>
<dbReference type="InterPro" id="IPR028096">
    <property type="entry name" value="EfeO_Cupredoxin"/>
</dbReference>
<dbReference type="EMBL" id="LBPV01000026">
    <property type="protein sequence ID" value="KKP65335.1"/>
    <property type="molecule type" value="Genomic_DNA"/>
</dbReference>
<dbReference type="AlphaFoldDB" id="A0A0G0DQM5"/>
<evidence type="ECO:0000313" key="2">
    <source>
        <dbReference type="EMBL" id="KKP65335.1"/>
    </source>
</evidence>
<comment type="caution">
    <text evidence="2">The sequence shown here is derived from an EMBL/GenBank/DDBJ whole genome shotgun (WGS) entry which is preliminary data.</text>
</comment>
<dbReference type="InterPro" id="IPR008972">
    <property type="entry name" value="Cupredoxin"/>
</dbReference>
<sequence length="132" mass="14570">MKKNYITISLLFVLLLIGGSFILSKKNTPIEGSDTSKYVFLEDDVQIVKVTVNTQGYTPNSVEAKAGLKTILRMESQNSFGCERSLRIPSLEITEILPSEGTTDIDLGTPKEGENIFGSCSMGMYTFKISFK</sequence>
<reference evidence="2 3" key="1">
    <citation type="journal article" date="2015" name="Nature">
        <title>rRNA introns, odd ribosomes, and small enigmatic genomes across a large radiation of phyla.</title>
        <authorList>
            <person name="Brown C.T."/>
            <person name="Hug L.A."/>
            <person name="Thomas B.C."/>
            <person name="Sharon I."/>
            <person name="Castelle C.J."/>
            <person name="Singh A."/>
            <person name="Wilkins M.J."/>
            <person name="Williams K.H."/>
            <person name="Banfield J.F."/>
        </authorList>
    </citation>
    <scope>NUCLEOTIDE SEQUENCE [LARGE SCALE GENOMIC DNA]</scope>
</reference>
<organism evidence="2 3">
    <name type="scientific">candidate division WS6 bacterium GW2011_GWE1_34_7</name>
    <dbReference type="NCBI Taxonomy" id="1619093"/>
    <lineage>
        <taxon>Bacteria</taxon>
        <taxon>Candidatus Dojkabacteria</taxon>
    </lineage>
</organism>